<evidence type="ECO:0000256" key="10">
    <source>
        <dbReference type="PIRNR" id="PIRNR006268"/>
    </source>
</evidence>
<dbReference type="GO" id="GO:0046872">
    <property type="term" value="F:metal ion binding"/>
    <property type="evidence" value="ECO:0007669"/>
    <property type="project" value="UniProtKB-UniRule"/>
</dbReference>
<comment type="similarity">
    <text evidence="10">Belongs to the ApbE family.</text>
</comment>
<comment type="catalytic activity">
    <reaction evidence="9 10">
        <text>L-threonyl-[protein] + FAD = FMN-L-threonyl-[protein] + AMP + H(+)</text>
        <dbReference type="Rhea" id="RHEA:36847"/>
        <dbReference type="Rhea" id="RHEA-COMP:11060"/>
        <dbReference type="Rhea" id="RHEA-COMP:11061"/>
        <dbReference type="ChEBI" id="CHEBI:15378"/>
        <dbReference type="ChEBI" id="CHEBI:30013"/>
        <dbReference type="ChEBI" id="CHEBI:57692"/>
        <dbReference type="ChEBI" id="CHEBI:74257"/>
        <dbReference type="ChEBI" id="CHEBI:456215"/>
        <dbReference type="EC" id="2.7.1.180"/>
    </reaction>
</comment>
<evidence type="ECO:0000256" key="8">
    <source>
        <dbReference type="ARBA" id="ARBA00031306"/>
    </source>
</evidence>
<proteinExistence type="inferred from homology"/>
<keyword evidence="4 10" id="KW-0808">Transferase</keyword>
<evidence type="ECO:0000313" key="12">
    <source>
        <dbReference type="EMBL" id="SUQ12553.1"/>
    </source>
</evidence>
<dbReference type="Proteomes" id="UP000254051">
    <property type="component" value="Unassembled WGS sequence"/>
</dbReference>
<keyword evidence="3 10" id="KW-0285">Flavoprotein</keyword>
<gene>
    <name evidence="12" type="ORF">SAMN05216529_101450</name>
</gene>
<name>A0A316A3P1_9FIRM</name>
<evidence type="ECO:0000256" key="6">
    <source>
        <dbReference type="ARBA" id="ARBA00022827"/>
    </source>
</evidence>
<feature type="binding site" evidence="11">
    <location>
        <position position="281"/>
    </location>
    <ligand>
        <name>Mg(2+)</name>
        <dbReference type="ChEBI" id="CHEBI:18420"/>
    </ligand>
</feature>
<dbReference type="InterPro" id="IPR003374">
    <property type="entry name" value="ApbE-like_sf"/>
</dbReference>
<reference evidence="13" key="1">
    <citation type="submission" date="2017-07" db="EMBL/GenBank/DDBJ databases">
        <authorList>
            <person name="Varghese N."/>
            <person name="Submissions S."/>
        </authorList>
    </citation>
    <scope>NUCLEOTIDE SEQUENCE [LARGE SCALE GENOMIC DNA]</scope>
    <source>
        <strain evidence="13">NLAE-zl-C134</strain>
    </source>
</reference>
<evidence type="ECO:0000256" key="2">
    <source>
        <dbReference type="ARBA" id="ARBA00016337"/>
    </source>
</evidence>
<dbReference type="EMBL" id="UHJJ01000001">
    <property type="protein sequence ID" value="SUQ12553.1"/>
    <property type="molecule type" value="Genomic_DNA"/>
</dbReference>
<feature type="binding site" evidence="11">
    <location>
        <position position="167"/>
    </location>
    <ligand>
        <name>Mg(2+)</name>
        <dbReference type="ChEBI" id="CHEBI:18420"/>
    </ligand>
</feature>
<dbReference type="Gene3D" id="3.10.520.10">
    <property type="entry name" value="ApbE-like domains"/>
    <property type="match status" value="1"/>
</dbReference>
<dbReference type="SUPFAM" id="SSF143631">
    <property type="entry name" value="ApbE-like"/>
    <property type="match status" value="1"/>
</dbReference>
<dbReference type="AlphaFoldDB" id="A0A316A3P1"/>
<evidence type="ECO:0000256" key="1">
    <source>
        <dbReference type="ARBA" id="ARBA00011955"/>
    </source>
</evidence>
<keyword evidence="13" id="KW-1185">Reference proteome</keyword>
<keyword evidence="5 10" id="KW-0479">Metal-binding</keyword>
<evidence type="ECO:0000256" key="11">
    <source>
        <dbReference type="PIRSR" id="PIRSR006268-2"/>
    </source>
</evidence>
<evidence type="ECO:0000256" key="7">
    <source>
        <dbReference type="ARBA" id="ARBA00022842"/>
    </source>
</evidence>
<evidence type="ECO:0000256" key="3">
    <source>
        <dbReference type="ARBA" id="ARBA00022630"/>
    </source>
</evidence>
<dbReference type="PANTHER" id="PTHR30040:SF2">
    <property type="entry name" value="FAD:PROTEIN FMN TRANSFERASE"/>
    <property type="match status" value="1"/>
</dbReference>
<keyword evidence="12" id="KW-0449">Lipoprotein</keyword>
<dbReference type="PIRSF" id="PIRSF006268">
    <property type="entry name" value="ApbE"/>
    <property type="match status" value="1"/>
</dbReference>
<evidence type="ECO:0000256" key="4">
    <source>
        <dbReference type="ARBA" id="ARBA00022679"/>
    </source>
</evidence>
<evidence type="ECO:0000256" key="5">
    <source>
        <dbReference type="ARBA" id="ARBA00022723"/>
    </source>
</evidence>
<keyword evidence="6 10" id="KW-0274">FAD</keyword>
<dbReference type="GO" id="GO:0016740">
    <property type="term" value="F:transferase activity"/>
    <property type="evidence" value="ECO:0007669"/>
    <property type="project" value="UniProtKB-UniRule"/>
</dbReference>
<organism evidence="12 13">
    <name type="scientific">Faecalicatena contorta</name>
    <dbReference type="NCBI Taxonomy" id="39482"/>
    <lineage>
        <taxon>Bacteria</taxon>
        <taxon>Bacillati</taxon>
        <taxon>Bacillota</taxon>
        <taxon>Clostridia</taxon>
        <taxon>Lachnospirales</taxon>
        <taxon>Lachnospiraceae</taxon>
        <taxon>Faecalicatena</taxon>
    </lineage>
</organism>
<dbReference type="PANTHER" id="PTHR30040">
    <property type="entry name" value="THIAMINE BIOSYNTHESIS LIPOPROTEIN APBE"/>
    <property type="match status" value="1"/>
</dbReference>
<accession>A0A316A3P1</accession>
<dbReference type="EC" id="2.7.1.180" evidence="1 10"/>
<evidence type="ECO:0000313" key="13">
    <source>
        <dbReference type="Proteomes" id="UP000254051"/>
    </source>
</evidence>
<sequence length="320" mass="34710">MLLIILLTVVLMFTLSACSKPPLENPIKTTGIYFDTVISVEIWGSTDETILEYCEDICAQYEQLLSRTIETSDISRINSAGGAKVQVDAKTAEVIRKGLYYSQLSEGGFDITIAPLSELWDIKNNPGNIPAQSAIDEAKSHVNYKNVVLEGNTVSLKDPEAAIDLGAIAKGFIADELKVYLTEQGIEHALINLGGNILAVGGKTDGENFHIGIQKPFDERNTVMTSVDVNGKSVVSSGTYERYFKKDGKIYHHLLNPSTGYPFDNNLLQVTIISDLSVDGDGLSTTCFALGLEQGTALIESLDGISAIFITEDYSLHYAG</sequence>
<comment type="cofactor">
    <cofactor evidence="11">
        <name>Mg(2+)</name>
        <dbReference type="ChEBI" id="CHEBI:18420"/>
    </cofactor>
    <cofactor evidence="11">
        <name>Mn(2+)</name>
        <dbReference type="ChEBI" id="CHEBI:29035"/>
    </cofactor>
    <text evidence="11">Magnesium. Can also use manganese.</text>
</comment>
<keyword evidence="7 10" id="KW-0460">Magnesium</keyword>
<feature type="binding site" evidence="11">
    <location>
        <position position="285"/>
    </location>
    <ligand>
        <name>Mg(2+)</name>
        <dbReference type="ChEBI" id="CHEBI:18420"/>
    </ligand>
</feature>
<evidence type="ECO:0000256" key="9">
    <source>
        <dbReference type="ARBA" id="ARBA00048540"/>
    </source>
</evidence>
<dbReference type="Pfam" id="PF02424">
    <property type="entry name" value="ApbE"/>
    <property type="match status" value="1"/>
</dbReference>
<protein>
    <recommendedName>
        <fullName evidence="2 10">FAD:protein FMN transferase</fullName>
        <ecNumber evidence="1 10">2.7.1.180</ecNumber>
    </recommendedName>
    <alternativeName>
        <fullName evidence="8 10">Flavin transferase</fullName>
    </alternativeName>
</protein>
<dbReference type="InterPro" id="IPR024932">
    <property type="entry name" value="ApbE"/>
</dbReference>